<evidence type="ECO:0000313" key="14">
    <source>
        <dbReference type="Proteomes" id="UP000216020"/>
    </source>
</evidence>
<dbReference type="SUPFAM" id="SSF53383">
    <property type="entry name" value="PLP-dependent transferases"/>
    <property type="match status" value="1"/>
</dbReference>
<dbReference type="GO" id="GO:0030170">
    <property type="term" value="F:pyridoxal phosphate binding"/>
    <property type="evidence" value="ECO:0007669"/>
    <property type="project" value="InterPro"/>
</dbReference>
<evidence type="ECO:0000256" key="7">
    <source>
        <dbReference type="ARBA" id="ARBA00022679"/>
    </source>
</evidence>
<organism evidence="13 14">
    <name type="scientific">Bordetella genomosp. 10</name>
    <dbReference type="NCBI Taxonomy" id="1416804"/>
    <lineage>
        <taxon>Bacteria</taxon>
        <taxon>Pseudomonadati</taxon>
        <taxon>Pseudomonadota</taxon>
        <taxon>Betaproteobacteria</taxon>
        <taxon>Burkholderiales</taxon>
        <taxon>Alcaligenaceae</taxon>
        <taxon>Bordetella</taxon>
    </lineage>
</organism>
<dbReference type="Proteomes" id="UP000216020">
    <property type="component" value="Unassembled WGS sequence"/>
</dbReference>
<keyword evidence="5 11" id="KW-0032">Aminotransferase</keyword>
<name>A0A261SIB2_9BORD</name>
<dbReference type="HAMAP" id="MF_01023">
    <property type="entry name" value="HisC_aminotrans_2"/>
    <property type="match status" value="1"/>
</dbReference>
<evidence type="ECO:0000256" key="9">
    <source>
        <dbReference type="ARBA" id="ARBA00023102"/>
    </source>
</evidence>
<dbReference type="EC" id="2.6.1.9" evidence="11"/>
<gene>
    <name evidence="11" type="primary">hisC</name>
    <name evidence="13" type="ORF">CAL29_00145</name>
</gene>
<evidence type="ECO:0000256" key="2">
    <source>
        <dbReference type="ARBA" id="ARBA00005011"/>
    </source>
</evidence>
<dbReference type="GO" id="GO:0004400">
    <property type="term" value="F:histidinol-phosphate transaminase activity"/>
    <property type="evidence" value="ECO:0007669"/>
    <property type="project" value="UniProtKB-UniRule"/>
</dbReference>
<evidence type="ECO:0000256" key="6">
    <source>
        <dbReference type="ARBA" id="ARBA00022605"/>
    </source>
</evidence>
<keyword evidence="9 11" id="KW-0368">Histidine biosynthesis</keyword>
<dbReference type="CDD" id="cd00609">
    <property type="entry name" value="AAT_like"/>
    <property type="match status" value="1"/>
</dbReference>
<dbReference type="Gene3D" id="3.40.640.10">
    <property type="entry name" value="Type I PLP-dependent aspartate aminotransferase-like (Major domain)"/>
    <property type="match status" value="1"/>
</dbReference>
<feature type="modified residue" description="N6-(pyridoxal phosphate)lysine" evidence="11">
    <location>
        <position position="236"/>
    </location>
</feature>
<dbReference type="AlphaFoldDB" id="A0A261SIB2"/>
<evidence type="ECO:0000313" key="13">
    <source>
        <dbReference type="EMBL" id="OZI36895.1"/>
    </source>
</evidence>
<dbReference type="InterPro" id="IPR015424">
    <property type="entry name" value="PyrdxlP-dep_Trfase"/>
</dbReference>
<dbReference type="InterPro" id="IPR015422">
    <property type="entry name" value="PyrdxlP-dep_Trfase_small"/>
</dbReference>
<keyword evidence="6 11" id="KW-0028">Amino-acid biosynthesis</keyword>
<comment type="caution">
    <text evidence="13">The sequence shown here is derived from an EMBL/GenBank/DDBJ whole genome shotgun (WGS) entry which is preliminary data.</text>
</comment>
<dbReference type="Gene3D" id="3.90.1150.10">
    <property type="entry name" value="Aspartate Aminotransferase, domain 1"/>
    <property type="match status" value="1"/>
</dbReference>
<dbReference type="InterPro" id="IPR005861">
    <property type="entry name" value="HisP_aminotrans"/>
</dbReference>
<accession>A0A261SIB2</accession>
<keyword evidence="14" id="KW-1185">Reference proteome</keyword>
<dbReference type="InterPro" id="IPR004839">
    <property type="entry name" value="Aminotransferase_I/II_large"/>
</dbReference>
<keyword evidence="8 11" id="KW-0663">Pyridoxal phosphate</keyword>
<evidence type="ECO:0000256" key="10">
    <source>
        <dbReference type="ARBA" id="ARBA00047481"/>
    </source>
</evidence>
<dbReference type="EMBL" id="NEVM01000001">
    <property type="protein sequence ID" value="OZI36895.1"/>
    <property type="molecule type" value="Genomic_DNA"/>
</dbReference>
<feature type="domain" description="Aminotransferase class I/classII large" evidence="12">
    <location>
        <begin position="47"/>
        <end position="373"/>
    </location>
</feature>
<dbReference type="OrthoDB" id="9813612at2"/>
<protein>
    <recommendedName>
        <fullName evidence="11">Histidinol-phosphate aminotransferase</fullName>
        <ecNumber evidence="11">2.6.1.9</ecNumber>
    </recommendedName>
    <alternativeName>
        <fullName evidence="11">Imidazole acetol-phosphate transaminase</fullName>
    </alternativeName>
</protein>
<keyword evidence="7 11" id="KW-0808">Transferase</keyword>
<comment type="pathway">
    <text evidence="2 11">Amino-acid biosynthesis; L-histidine biosynthesis; L-histidine from 5-phospho-alpha-D-ribose 1-diphosphate: step 7/9.</text>
</comment>
<dbReference type="Pfam" id="PF00155">
    <property type="entry name" value="Aminotran_1_2"/>
    <property type="match status" value="1"/>
</dbReference>
<evidence type="ECO:0000256" key="8">
    <source>
        <dbReference type="ARBA" id="ARBA00022898"/>
    </source>
</evidence>
<dbReference type="UniPathway" id="UPA00031">
    <property type="reaction ID" value="UER00012"/>
</dbReference>
<comment type="similarity">
    <text evidence="3 11">Belongs to the class-II pyridoxal-phosphate-dependent aminotransferase family. Histidinol-phosphate aminotransferase subfamily.</text>
</comment>
<dbReference type="GO" id="GO:0000105">
    <property type="term" value="P:L-histidine biosynthetic process"/>
    <property type="evidence" value="ECO:0007669"/>
    <property type="project" value="UniProtKB-UniRule"/>
</dbReference>
<evidence type="ECO:0000259" key="12">
    <source>
        <dbReference type="Pfam" id="PF00155"/>
    </source>
</evidence>
<proteinExistence type="inferred from homology"/>
<dbReference type="PANTHER" id="PTHR42885:SF2">
    <property type="entry name" value="HISTIDINOL-PHOSPHATE AMINOTRANSFERASE"/>
    <property type="match status" value="1"/>
</dbReference>
<dbReference type="PANTHER" id="PTHR42885">
    <property type="entry name" value="HISTIDINOL-PHOSPHATE AMINOTRANSFERASE-RELATED"/>
    <property type="match status" value="1"/>
</dbReference>
<dbReference type="InterPro" id="IPR015421">
    <property type="entry name" value="PyrdxlP-dep_Trfase_major"/>
</dbReference>
<comment type="cofactor">
    <cofactor evidence="1 11">
        <name>pyridoxal 5'-phosphate</name>
        <dbReference type="ChEBI" id="CHEBI:597326"/>
    </cofactor>
</comment>
<evidence type="ECO:0000256" key="3">
    <source>
        <dbReference type="ARBA" id="ARBA00007970"/>
    </source>
</evidence>
<comment type="subunit">
    <text evidence="4 11">Homodimer.</text>
</comment>
<sequence length="387" mass="40552">MNGDPRGAAPAAAVTRPGDQAAGRAAATVRRDIQALAAYSVGHAEGGIKLDAMENPYDLPEAVRDAVAAAVRATALNRYPADPAALRQAVRQAFDVPAGAGLLFGNGSDELIHLIVQACCEPGDVVLAPAPSFVIFEMAARYNHARYVGVPLTAGLELDLPAMLAAIAAHRPKVIFLALPNNPTGGLWPAADVQAILDAAPGLVVIDEAYQPFADHTWMPRAATLPNAVVLRTVSKLGLAGLRFGYLAGPPAWIGEFDKVRPPYNVDVLTEAVLLAVLRHKDVLDGQAARLRADREPLARALAELPGATVHPSAANFLLVRFSGELGADAVHQALKSRKIWVRAFGDGDALLKNCLRISIGTPAENAALLAALREILGRAPARASAA</sequence>
<evidence type="ECO:0000256" key="4">
    <source>
        <dbReference type="ARBA" id="ARBA00011738"/>
    </source>
</evidence>
<reference evidence="14" key="1">
    <citation type="submission" date="2017-05" db="EMBL/GenBank/DDBJ databases">
        <title>Complete and WGS of Bordetella genogroups.</title>
        <authorList>
            <person name="Spilker T."/>
            <person name="Lipuma J."/>
        </authorList>
    </citation>
    <scope>NUCLEOTIDE SEQUENCE [LARGE SCALE GENOMIC DNA]</scope>
    <source>
        <strain evidence="14">AU16122</strain>
    </source>
</reference>
<evidence type="ECO:0000256" key="1">
    <source>
        <dbReference type="ARBA" id="ARBA00001933"/>
    </source>
</evidence>
<comment type="catalytic activity">
    <reaction evidence="10 11">
        <text>L-histidinol phosphate + 2-oxoglutarate = 3-(imidazol-4-yl)-2-oxopropyl phosphate + L-glutamate</text>
        <dbReference type="Rhea" id="RHEA:23744"/>
        <dbReference type="ChEBI" id="CHEBI:16810"/>
        <dbReference type="ChEBI" id="CHEBI:29985"/>
        <dbReference type="ChEBI" id="CHEBI:57766"/>
        <dbReference type="ChEBI" id="CHEBI:57980"/>
        <dbReference type="EC" id="2.6.1.9"/>
    </reaction>
</comment>
<dbReference type="RefSeq" id="WP_094851002.1">
    <property type="nucleotide sequence ID" value="NZ_NEVM01000001.1"/>
</dbReference>
<evidence type="ECO:0000256" key="11">
    <source>
        <dbReference type="HAMAP-Rule" id="MF_01023"/>
    </source>
</evidence>
<dbReference type="NCBIfam" id="TIGR01141">
    <property type="entry name" value="hisC"/>
    <property type="match status" value="1"/>
</dbReference>
<evidence type="ECO:0000256" key="5">
    <source>
        <dbReference type="ARBA" id="ARBA00022576"/>
    </source>
</evidence>